<evidence type="ECO:0000313" key="2">
    <source>
        <dbReference type="Proteomes" id="UP001500736"/>
    </source>
</evidence>
<accession>A0ABN1JL35</accession>
<reference evidence="1 2" key="1">
    <citation type="journal article" date="2019" name="Int. J. Syst. Evol. Microbiol.">
        <title>The Global Catalogue of Microorganisms (GCM) 10K type strain sequencing project: providing services to taxonomists for standard genome sequencing and annotation.</title>
        <authorList>
            <consortium name="The Broad Institute Genomics Platform"/>
            <consortium name="The Broad Institute Genome Sequencing Center for Infectious Disease"/>
            <person name="Wu L."/>
            <person name="Ma J."/>
        </authorList>
    </citation>
    <scope>NUCLEOTIDE SEQUENCE [LARGE SCALE GENOMIC DNA]</scope>
    <source>
        <strain evidence="1 2">JCM 15976</strain>
    </source>
</reference>
<organism evidence="1 2">
    <name type="scientific">Gaetbulibacter jejuensis</name>
    <dbReference type="NCBI Taxonomy" id="584607"/>
    <lineage>
        <taxon>Bacteria</taxon>
        <taxon>Pseudomonadati</taxon>
        <taxon>Bacteroidota</taxon>
        <taxon>Flavobacteriia</taxon>
        <taxon>Flavobacteriales</taxon>
        <taxon>Flavobacteriaceae</taxon>
        <taxon>Gaetbulibacter</taxon>
    </lineage>
</organism>
<proteinExistence type="predicted"/>
<evidence type="ECO:0000313" key="1">
    <source>
        <dbReference type="EMBL" id="GAA0742112.1"/>
    </source>
</evidence>
<dbReference type="EMBL" id="BAAAGF010000002">
    <property type="protein sequence ID" value="GAA0742112.1"/>
    <property type="molecule type" value="Genomic_DNA"/>
</dbReference>
<gene>
    <name evidence="1" type="ORF">GCM10009431_13790</name>
</gene>
<name>A0ABN1JL35_9FLAO</name>
<comment type="caution">
    <text evidence="1">The sequence shown here is derived from an EMBL/GenBank/DDBJ whole genome shotgun (WGS) entry which is preliminary data.</text>
</comment>
<keyword evidence="2" id="KW-1185">Reference proteome</keyword>
<sequence>MLYKNTTNKRNTTTQLVSSKYFNPNLYIDKKLNKIKMMVVINTPKFVLSIIKIV</sequence>
<protein>
    <submittedName>
        <fullName evidence="1">Uncharacterized protein</fullName>
    </submittedName>
</protein>
<dbReference type="Proteomes" id="UP001500736">
    <property type="component" value="Unassembled WGS sequence"/>
</dbReference>